<evidence type="ECO:0000313" key="8">
    <source>
        <dbReference type="Proteomes" id="UP000245539"/>
    </source>
</evidence>
<feature type="domain" description="O-antigen ligase-related" evidence="6">
    <location>
        <begin position="245"/>
        <end position="384"/>
    </location>
</feature>
<feature type="transmembrane region" description="Helical" evidence="5">
    <location>
        <begin position="200"/>
        <end position="218"/>
    </location>
</feature>
<evidence type="ECO:0000256" key="2">
    <source>
        <dbReference type="ARBA" id="ARBA00022692"/>
    </source>
</evidence>
<keyword evidence="2 5" id="KW-0812">Transmembrane</keyword>
<accession>A0A317CBP4</accession>
<evidence type="ECO:0000256" key="3">
    <source>
        <dbReference type="ARBA" id="ARBA00022989"/>
    </source>
</evidence>
<evidence type="ECO:0000313" key="7">
    <source>
        <dbReference type="EMBL" id="PWQ95787.1"/>
    </source>
</evidence>
<keyword evidence="4 5" id="KW-0472">Membrane</keyword>
<name>A0A317CBP4_9GAMM</name>
<dbReference type="OrthoDB" id="9783389at2"/>
<dbReference type="InterPro" id="IPR007016">
    <property type="entry name" value="O-antigen_ligase-rel_domated"/>
</dbReference>
<feature type="transmembrane region" description="Helical" evidence="5">
    <location>
        <begin position="12"/>
        <end position="33"/>
    </location>
</feature>
<feature type="transmembrane region" description="Helical" evidence="5">
    <location>
        <begin position="39"/>
        <end position="56"/>
    </location>
</feature>
<comment type="caution">
    <text evidence="7">The sequence shown here is derived from an EMBL/GenBank/DDBJ whole genome shotgun (WGS) entry which is preliminary data.</text>
</comment>
<feature type="transmembrane region" description="Helical" evidence="5">
    <location>
        <begin position="154"/>
        <end position="174"/>
    </location>
</feature>
<comment type="subcellular location">
    <subcellularLocation>
        <location evidence="1">Membrane</location>
        <topology evidence="1">Multi-pass membrane protein</topology>
    </subcellularLocation>
</comment>
<evidence type="ECO:0000256" key="5">
    <source>
        <dbReference type="SAM" id="Phobius"/>
    </source>
</evidence>
<dbReference type="PANTHER" id="PTHR37422:SF13">
    <property type="entry name" value="LIPOPOLYSACCHARIDE BIOSYNTHESIS PROTEIN PA4999-RELATED"/>
    <property type="match status" value="1"/>
</dbReference>
<dbReference type="EMBL" id="QGKM01000041">
    <property type="protein sequence ID" value="PWQ95787.1"/>
    <property type="molecule type" value="Genomic_DNA"/>
</dbReference>
<keyword evidence="8" id="KW-1185">Reference proteome</keyword>
<feature type="transmembrane region" description="Helical" evidence="5">
    <location>
        <begin position="288"/>
        <end position="309"/>
    </location>
</feature>
<evidence type="ECO:0000256" key="4">
    <source>
        <dbReference type="ARBA" id="ARBA00023136"/>
    </source>
</evidence>
<keyword evidence="3 5" id="KW-1133">Transmembrane helix</keyword>
<feature type="transmembrane region" description="Helical" evidence="5">
    <location>
        <begin position="376"/>
        <end position="396"/>
    </location>
</feature>
<organism evidence="7 8">
    <name type="scientific">Leucothrix pacifica</name>
    <dbReference type="NCBI Taxonomy" id="1247513"/>
    <lineage>
        <taxon>Bacteria</taxon>
        <taxon>Pseudomonadati</taxon>
        <taxon>Pseudomonadota</taxon>
        <taxon>Gammaproteobacteria</taxon>
        <taxon>Thiotrichales</taxon>
        <taxon>Thiotrichaceae</taxon>
        <taxon>Leucothrix</taxon>
    </lineage>
</organism>
<dbReference type="PANTHER" id="PTHR37422">
    <property type="entry name" value="TEICHURONIC ACID BIOSYNTHESIS PROTEIN TUAE"/>
    <property type="match status" value="1"/>
</dbReference>
<dbReference type="Pfam" id="PF04932">
    <property type="entry name" value="Wzy_C"/>
    <property type="match status" value="1"/>
</dbReference>
<proteinExistence type="predicted"/>
<feature type="transmembrane region" description="Helical" evidence="5">
    <location>
        <begin position="262"/>
        <end position="281"/>
    </location>
</feature>
<evidence type="ECO:0000259" key="6">
    <source>
        <dbReference type="Pfam" id="PF04932"/>
    </source>
</evidence>
<dbReference type="GO" id="GO:0016020">
    <property type="term" value="C:membrane"/>
    <property type="evidence" value="ECO:0007669"/>
    <property type="project" value="UniProtKB-SubCell"/>
</dbReference>
<gene>
    <name evidence="7" type="ORF">DKW60_13880</name>
</gene>
<feature type="transmembrane region" description="Helical" evidence="5">
    <location>
        <begin position="128"/>
        <end position="147"/>
    </location>
</feature>
<dbReference type="AlphaFoldDB" id="A0A317CBP4"/>
<feature type="transmembrane region" description="Helical" evidence="5">
    <location>
        <begin position="408"/>
        <end position="424"/>
    </location>
</feature>
<dbReference type="InterPro" id="IPR051533">
    <property type="entry name" value="WaaL-like"/>
</dbReference>
<feature type="transmembrane region" description="Helical" evidence="5">
    <location>
        <begin position="68"/>
        <end position="89"/>
    </location>
</feature>
<sequence>MSHKLERSPGTIASASNLFLSVLMLSVICFHGVFVPEQVMLIVQLLGVVCLFIVFWSGEYKGKSYPIVFWFFWSSLLMACAYVVPLSFIDHLHLPGRELYESVAEWLNRNHSDNQQHYLSIIPYESKIALLTLIAPVSFFFVALSLNESRLTQLVYALLLITTLQASLGLIQYTSGNPFFLFGMPSSGGSAQGTYVNRDHFSALLEMVLPLVIGLLLFSIGRSSSGRRAKNLSRIFNQVLIYTFIALIVFLAAIFAKSRIGVLLIMVAVLLSTIVFSRHIGGKASVGFTAAFATIAIGLSVSIGLIPVLNRFVSKNPVEDERWRIFEHTIQGIKAFFPVGSGPGTFSDIYRAFQPVEQLRFINNAHNDYLELLFEMGAAAVFIIVGFFFLYLFGWFKLAGGVWNRERFIQVGSGIGILMLLLHSSMDFILHEPMNTMVFALLVGMFFRRENSN</sequence>
<protein>
    <recommendedName>
        <fullName evidence="6">O-antigen ligase-related domain-containing protein</fullName>
    </recommendedName>
</protein>
<reference evidence="7 8" key="1">
    <citation type="submission" date="2018-05" db="EMBL/GenBank/DDBJ databases">
        <title>Leucothrix arctica sp. nov., isolated from Arctic seawater.</title>
        <authorList>
            <person name="Choi A."/>
            <person name="Baek K."/>
        </authorList>
    </citation>
    <scope>NUCLEOTIDE SEQUENCE [LARGE SCALE GENOMIC DNA]</scope>
    <source>
        <strain evidence="7 8">JCM 18388</strain>
    </source>
</reference>
<feature type="transmembrane region" description="Helical" evidence="5">
    <location>
        <begin position="239"/>
        <end position="256"/>
    </location>
</feature>
<evidence type="ECO:0000256" key="1">
    <source>
        <dbReference type="ARBA" id="ARBA00004141"/>
    </source>
</evidence>
<dbReference type="Proteomes" id="UP000245539">
    <property type="component" value="Unassembled WGS sequence"/>
</dbReference>